<dbReference type="AlphaFoldDB" id="A0A917YIM9"/>
<evidence type="ECO:0000256" key="16">
    <source>
        <dbReference type="RuleBase" id="RU003692"/>
    </source>
</evidence>
<evidence type="ECO:0000256" key="13">
    <source>
        <dbReference type="PIRSR" id="PIRSR000350-2"/>
    </source>
</evidence>
<protein>
    <recommendedName>
        <fullName evidence="4 16">Dihydrolipoyl dehydrogenase</fullName>
        <ecNumber evidence="3 16">1.8.1.4</ecNumber>
    </recommendedName>
</protein>
<evidence type="ECO:0000256" key="5">
    <source>
        <dbReference type="ARBA" id="ARBA00022490"/>
    </source>
</evidence>
<dbReference type="PIRSF" id="PIRSF000350">
    <property type="entry name" value="Mercury_reductase_MerA"/>
    <property type="match status" value="1"/>
</dbReference>
<comment type="caution">
    <text evidence="19">The sequence shown here is derived from an EMBL/GenBank/DDBJ whole genome shotgun (WGS) entry which is preliminary data.</text>
</comment>
<keyword evidence="9 14" id="KW-0520">NAD</keyword>
<keyword evidence="10" id="KW-1015">Disulfide bond</keyword>
<accession>A0A917YIM9</accession>
<comment type="similarity">
    <text evidence="2 16">Belongs to the class-I pyridine nucleotide-disulfide oxidoreductase family.</text>
</comment>
<keyword evidence="20" id="KW-1185">Reference proteome</keyword>
<evidence type="ECO:0000256" key="11">
    <source>
        <dbReference type="ARBA" id="ARBA00023284"/>
    </source>
</evidence>
<feature type="binding site" evidence="14">
    <location>
        <position position="271"/>
    </location>
    <ligand>
        <name>NAD(+)</name>
        <dbReference type="ChEBI" id="CHEBI:57540"/>
    </ligand>
</feature>
<evidence type="ECO:0000313" key="20">
    <source>
        <dbReference type="Proteomes" id="UP000598196"/>
    </source>
</evidence>
<dbReference type="InterPro" id="IPR006258">
    <property type="entry name" value="Lipoamide_DH"/>
</dbReference>
<keyword evidence="5" id="KW-0963">Cytoplasm</keyword>
<evidence type="ECO:0000256" key="7">
    <source>
        <dbReference type="ARBA" id="ARBA00022827"/>
    </source>
</evidence>
<feature type="binding site" evidence="14">
    <location>
        <position position="311"/>
    </location>
    <ligand>
        <name>FAD</name>
        <dbReference type="ChEBI" id="CHEBI:57692"/>
    </ligand>
</feature>
<evidence type="ECO:0000256" key="4">
    <source>
        <dbReference type="ARBA" id="ARBA00016961"/>
    </source>
</evidence>
<evidence type="ECO:0000256" key="9">
    <source>
        <dbReference type="ARBA" id="ARBA00023027"/>
    </source>
</evidence>
<dbReference type="SUPFAM" id="SSF51905">
    <property type="entry name" value="FAD/NAD(P)-binding domain"/>
    <property type="match status" value="1"/>
</dbReference>
<dbReference type="InterPro" id="IPR001100">
    <property type="entry name" value="Pyr_nuc-diS_OxRdtase"/>
</dbReference>
<dbReference type="Gene3D" id="3.50.50.60">
    <property type="entry name" value="FAD/NAD(P)-binding domain"/>
    <property type="match status" value="2"/>
</dbReference>
<evidence type="ECO:0000256" key="10">
    <source>
        <dbReference type="ARBA" id="ARBA00023157"/>
    </source>
</evidence>
<dbReference type="InterPro" id="IPR023753">
    <property type="entry name" value="FAD/NAD-binding_dom"/>
</dbReference>
<dbReference type="Proteomes" id="UP000598196">
    <property type="component" value="Unassembled WGS sequence"/>
</dbReference>
<dbReference type="Gene3D" id="3.30.390.30">
    <property type="match status" value="1"/>
</dbReference>
<evidence type="ECO:0000256" key="2">
    <source>
        <dbReference type="ARBA" id="ARBA00007532"/>
    </source>
</evidence>
<dbReference type="PROSITE" id="PS00076">
    <property type="entry name" value="PYRIDINE_REDOX_1"/>
    <property type="match status" value="1"/>
</dbReference>
<dbReference type="GO" id="GO:0006103">
    <property type="term" value="P:2-oxoglutarate metabolic process"/>
    <property type="evidence" value="ECO:0007669"/>
    <property type="project" value="TreeGrafter"/>
</dbReference>
<keyword evidence="8 16" id="KW-0560">Oxidoreductase</keyword>
<dbReference type="RefSeq" id="WP_146285701.1">
    <property type="nucleotide sequence ID" value="NZ_BMLP01000001.1"/>
</dbReference>
<evidence type="ECO:0000259" key="18">
    <source>
        <dbReference type="Pfam" id="PF07992"/>
    </source>
</evidence>
<comment type="catalytic activity">
    <reaction evidence="12 16">
        <text>N(6)-[(R)-dihydrolipoyl]-L-lysyl-[protein] + NAD(+) = N(6)-[(R)-lipoyl]-L-lysyl-[protein] + NADH + H(+)</text>
        <dbReference type="Rhea" id="RHEA:15045"/>
        <dbReference type="Rhea" id="RHEA-COMP:10474"/>
        <dbReference type="Rhea" id="RHEA-COMP:10475"/>
        <dbReference type="ChEBI" id="CHEBI:15378"/>
        <dbReference type="ChEBI" id="CHEBI:57540"/>
        <dbReference type="ChEBI" id="CHEBI:57945"/>
        <dbReference type="ChEBI" id="CHEBI:83099"/>
        <dbReference type="ChEBI" id="CHEBI:83100"/>
        <dbReference type="EC" id="1.8.1.4"/>
    </reaction>
</comment>
<feature type="binding site" evidence="14">
    <location>
        <position position="52"/>
    </location>
    <ligand>
        <name>FAD</name>
        <dbReference type="ChEBI" id="CHEBI:57692"/>
    </ligand>
</feature>
<evidence type="ECO:0000256" key="1">
    <source>
        <dbReference type="ARBA" id="ARBA00004496"/>
    </source>
</evidence>
<comment type="miscellaneous">
    <text evidence="16">The active site is a redox-active disulfide bond.</text>
</comment>
<evidence type="ECO:0000313" key="19">
    <source>
        <dbReference type="EMBL" id="GGO25472.1"/>
    </source>
</evidence>
<dbReference type="InterPro" id="IPR050151">
    <property type="entry name" value="Class-I_Pyr_Nuc-Dis_Oxidored"/>
</dbReference>
<gene>
    <name evidence="19" type="ORF">GCM10010991_05150</name>
</gene>
<dbReference type="FunFam" id="3.30.390.30:FF:000001">
    <property type="entry name" value="Dihydrolipoyl dehydrogenase"/>
    <property type="match status" value="1"/>
</dbReference>
<dbReference type="GO" id="GO:0005737">
    <property type="term" value="C:cytoplasm"/>
    <property type="evidence" value="ECO:0007669"/>
    <property type="project" value="UniProtKB-SubCell"/>
</dbReference>
<evidence type="ECO:0000256" key="8">
    <source>
        <dbReference type="ARBA" id="ARBA00023002"/>
    </source>
</evidence>
<evidence type="ECO:0000256" key="3">
    <source>
        <dbReference type="ARBA" id="ARBA00012608"/>
    </source>
</evidence>
<dbReference type="EMBL" id="BMLP01000001">
    <property type="protein sequence ID" value="GGO25472.1"/>
    <property type="molecule type" value="Genomic_DNA"/>
</dbReference>
<dbReference type="NCBIfam" id="TIGR01350">
    <property type="entry name" value="lipoamide_DH"/>
    <property type="match status" value="1"/>
</dbReference>
<feature type="active site" description="Proton acceptor" evidence="13">
    <location>
        <position position="444"/>
    </location>
</feature>
<proteinExistence type="inferred from homology"/>
<feature type="domain" description="Pyridine nucleotide-disulphide oxidoreductase dimerisation" evidence="17">
    <location>
        <begin position="346"/>
        <end position="454"/>
    </location>
</feature>
<dbReference type="PRINTS" id="PR00411">
    <property type="entry name" value="PNDRDTASEI"/>
</dbReference>
<feature type="binding site" evidence="14">
    <location>
        <begin position="180"/>
        <end position="187"/>
    </location>
    <ligand>
        <name>NAD(+)</name>
        <dbReference type="ChEBI" id="CHEBI:57540"/>
    </ligand>
</feature>
<dbReference type="EC" id="1.8.1.4" evidence="3 16"/>
<name>A0A917YIM9_9RHOB</name>
<keyword evidence="14" id="KW-0547">Nucleotide-binding</keyword>
<dbReference type="PRINTS" id="PR00368">
    <property type="entry name" value="FADPNR"/>
</dbReference>
<evidence type="ECO:0000256" key="14">
    <source>
        <dbReference type="PIRSR" id="PIRSR000350-3"/>
    </source>
</evidence>
<dbReference type="GO" id="GO:0004148">
    <property type="term" value="F:dihydrolipoyl dehydrogenase (NADH) activity"/>
    <property type="evidence" value="ECO:0007669"/>
    <property type="project" value="UniProtKB-EC"/>
</dbReference>
<dbReference type="Pfam" id="PF07992">
    <property type="entry name" value="Pyr_redox_2"/>
    <property type="match status" value="1"/>
</dbReference>
<dbReference type="PANTHER" id="PTHR22912">
    <property type="entry name" value="DISULFIDE OXIDOREDUCTASE"/>
    <property type="match status" value="1"/>
</dbReference>
<dbReference type="InterPro" id="IPR012999">
    <property type="entry name" value="Pyr_OxRdtase_I_AS"/>
</dbReference>
<reference evidence="19 20" key="1">
    <citation type="journal article" date="2014" name="Int. J. Syst. Evol. Microbiol.">
        <title>Complete genome sequence of Corynebacterium casei LMG S-19264T (=DSM 44701T), isolated from a smear-ripened cheese.</title>
        <authorList>
            <consortium name="US DOE Joint Genome Institute (JGI-PGF)"/>
            <person name="Walter F."/>
            <person name="Albersmeier A."/>
            <person name="Kalinowski J."/>
            <person name="Ruckert C."/>
        </authorList>
    </citation>
    <scope>NUCLEOTIDE SEQUENCE [LARGE SCALE GENOMIC DNA]</scope>
    <source>
        <strain evidence="19 20">CGMCC 1.7029</strain>
    </source>
</reference>
<keyword evidence="7 14" id="KW-0274">FAD</keyword>
<feature type="domain" description="FAD/NAD(P)-binding" evidence="18">
    <location>
        <begin position="6"/>
        <end position="326"/>
    </location>
</feature>
<dbReference type="OrthoDB" id="9776382at2"/>
<dbReference type="Pfam" id="PF02852">
    <property type="entry name" value="Pyr_redox_dim"/>
    <property type="match status" value="1"/>
</dbReference>
<evidence type="ECO:0000259" key="17">
    <source>
        <dbReference type="Pfam" id="PF02852"/>
    </source>
</evidence>
<dbReference type="GO" id="GO:0050660">
    <property type="term" value="F:flavin adenine dinucleotide binding"/>
    <property type="evidence" value="ECO:0007669"/>
    <property type="project" value="InterPro"/>
</dbReference>
<comment type="cofactor">
    <cofactor evidence="14 16">
        <name>FAD</name>
        <dbReference type="ChEBI" id="CHEBI:57692"/>
    </cofactor>
    <text evidence="14 16">Binds 1 FAD per subunit.</text>
</comment>
<dbReference type="InterPro" id="IPR036188">
    <property type="entry name" value="FAD/NAD-bd_sf"/>
</dbReference>
<keyword evidence="6 16" id="KW-0285">Flavoprotein</keyword>
<organism evidence="19 20">
    <name type="scientific">Gemmobacter aquaticus</name>
    <dbReference type="NCBI Taxonomy" id="490185"/>
    <lineage>
        <taxon>Bacteria</taxon>
        <taxon>Pseudomonadati</taxon>
        <taxon>Pseudomonadota</taxon>
        <taxon>Alphaproteobacteria</taxon>
        <taxon>Rhodobacterales</taxon>
        <taxon>Paracoccaceae</taxon>
        <taxon>Gemmobacter</taxon>
    </lineage>
</organism>
<dbReference type="PANTHER" id="PTHR22912:SF217">
    <property type="entry name" value="DIHYDROLIPOYL DEHYDROGENASE"/>
    <property type="match status" value="1"/>
</dbReference>
<feature type="disulfide bond" description="Redox-active" evidence="15">
    <location>
        <begin position="43"/>
        <end position="48"/>
    </location>
</feature>
<keyword evidence="11 16" id="KW-0676">Redox-active center</keyword>
<dbReference type="InterPro" id="IPR016156">
    <property type="entry name" value="FAD/NAD-linked_Rdtase_dimer_sf"/>
</dbReference>
<dbReference type="InterPro" id="IPR004099">
    <property type="entry name" value="Pyr_nucl-diS_OxRdtase_dimer"/>
</dbReference>
<evidence type="ECO:0000256" key="15">
    <source>
        <dbReference type="PIRSR" id="PIRSR000350-4"/>
    </source>
</evidence>
<feature type="binding site" evidence="14">
    <location>
        <position position="203"/>
    </location>
    <ligand>
        <name>NAD(+)</name>
        <dbReference type="ChEBI" id="CHEBI:57540"/>
    </ligand>
</feature>
<evidence type="ECO:0000256" key="6">
    <source>
        <dbReference type="ARBA" id="ARBA00022630"/>
    </source>
</evidence>
<dbReference type="SUPFAM" id="SSF55424">
    <property type="entry name" value="FAD/NAD-linked reductases, dimerisation (C-terminal) domain"/>
    <property type="match status" value="1"/>
</dbReference>
<evidence type="ECO:0000256" key="12">
    <source>
        <dbReference type="ARBA" id="ARBA00049187"/>
    </source>
</evidence>
<comment type="subcellular location">
    <subcellularLocation>
        <location evidence="1">Cytoplasm</location>
    </subcellularLocation>
</comment>
<sequence length="465" mass="49327">MAARNFDVIVIGAGPGGYVAAIRAAQLGKNVAIVEREHLGGICLNWGCIPTKALLRSAEVFHLMHRAKEFGLKADGIGYDLDAVVARSRGVAKQLSGGIGHLMKKNKVTVFMGAATLPAKGKVSVKTDKGVEELTAPAIILATGARARELPGLEADGDLVWTYKHALQPKRMPKKLLVIGSGAIGIEFASFFNTLGADVTVCEVMDRVLPVEDAEISAFAKKAFVKQGMKILEKTTVKKLDRKPGVGVTAHLESNGKTETAEFDTVISAVGIVGNVENLGLEALGVKIDRTHVVTDEYCRTGIEGLYAIGDIAGAPWLAHKASHEGVMVAELIAGLHPHAIKPNSIAGCTYCHPQVASVGLTEAKAKESGYTIKVGRFPFIGNGKAIALGEPEGLIKTVFDAKTGELLGAHMVGAEVTELIQGYVVGRSLETTEEDLMNTVFPHPTLSEMMHEAVLDAYGRALHF</sequence>